<evidence type="ECO:0000313" key="5">
    <source>
        <dbReference type="Ensembl" id="ENSPNAP00000067110.1"/>
    </source>
</evidence>
<accession>A0AAR2KS61</accession>
<keyword evidence="1 3" id="KW-0853">WD repeat</keyword>
<dbReference type="Proteomes" id="UP001501920">
    <property type="component" value="Chromosome 2"/>
</dbReference>
<dbReference type="InterPro" id="IPR015943">
    <property type="entry name" value="WD40/YVTN_repeat-like_dom_sf"/>
</dbReference>
<dbReference type="Ensembl" id="ENSPNAT00000069453.1">
    <property type="protein sequence ID" value="ENSPNAP00000067110.1"/>
    <property type="gene ID" value="ENSPNAG00000030660.1"/>
</dbReference>
<sequence>MSCSDRARGFLSVHHSGHVRFYHPDGQLRDSVLHMSLNVTYEGLTYTQLPDRLVAWGSGPTLTLLDSQLTPLMHAVDPLDIRVCQVVEGSEELVSAGAGNVCVWCLGHMLCRVRVLEGFGTHAVFTLLTVAPAAADKGPRALAVSGRAVTVVDLTEGHVLEHRTNLHLREITGLVYCPLQDTVVTASKDVSIRVWGPEWELLMAFVGHTALVTSLLLCPVSGLLLSSSLDGTLRSWNLHTGDQVQAVSVPTGADPPLTMGGPSCSGSFFSFSRTGLDFWTFSKLYELHCRLGDMSRPVRQILAPPTQPPYPVRILCVHGDSDVTLIAAEKGAVLTAFRANGRVRCADYCLSKEVLLVLTEEGAVTRASTLTNPVTLLDEQRADWPSAKQQVEAGPACCMALYSSITDPERALEEWRSLQQQKGLKMRRRKLQEDDKNRFLIMLGHRGGWISVMQMHSGKILYGVSAHNGQGVCSIQAHPDASRVLTAGEDNSVLLWKVFPHTQECVSLQMSVFCAHTPVRIALLDSLLTIGLQQPNSATYSLVLYNLKTHSRTDHSPVHDHSSTITGLCACQKLRVFASCSRDGTVRIWDEENRLIRTLELNAEPECVDFSGERGELLVGIRGDLYRIACTHALPHHLQLQLLYNADSVPDPLLSCSSTYKHSAPVSQVDCPEKQAVTKDPELECLLLRNRDLRSLQSGETLSKTKKPASTAQTRREAFTRYMQLLYNQPVHINIPDDDPFDLGAALFPPKPPKLRPLTPPTIREGFFNHRSLVKKLDRTHTQESGPDPRSQAPPGFIPNSVLVGKMWPDMVVENVVPPKLWMLRDDLGLEPEESEVDEVPFVVCEEEEFVIRPAERVETPPKPPSPLPPPPPREKVKYTLKPLPPIKQAPPPKLPSPPKTPTPPPSPPKPASPPPRRAPSPRLPFFLQRFLGEPWFHGIYSDQRGIPESLSPAEFCGQLLDFLKCCSVEQKLRVLTAIITLHGENLLNTQLITRGLLTSLRACLHHNMSDEEQRFAEELLNFLVCVDPHSFELTVELLSLLADKQLGLQGLAVCMLQVLGVDDTQHWLPPQLELLDSEARKQPNPQDALREAAGQWLHSWTNEYRAHKRLEPPGSSGGKSAVSPVEVLRYFCWLRREGQVQPKKTRPEGRRDTVLLDTQADRWKAVQRLGETYSMSRIREPRELWLPPLPSRPLLMGFTRLLSLPLTRISLSPFPLSLDSHCSKEPSPRRFFLLERSYVQYYR</sequence>
<dbReference type="InterPro" id="IPR036322">
    <property type="entry name" value="WD40_repeat_dom_sf"/>
</dbReference>
<feature type="region of interest" description="Disordered" evidence="4">
    <location>
        <begin position="854"/>
        <end position="920"/>
    </location>
</feature>
<dbReference type="SMART" id="SM00320">
    <property type="entry name" value="WD40"/>
    <property type="match status" value="4"/>
</dbReference>
<dbReference type="GeneTree" id="ENSGT01000000217612"/>
<evidence type="ECO:0008006" key="7">
    <source>
        <dbReference type="Google" id="ProtNLM"/>
    </source>
</evidence>
<dbReference type="PANTHER" id="PTHR45532">
    <property type="entry name" value="WD REPEAT-CONTAINING PROTEIN 97"/>
    <property type="match status" value="1"/>
</dbReference>
<feature type="compositionally biased region" description="Pro residues" evidence="4">
    <location>
        <begin position="861"/>
        <end position="872"/>
    </location>
</feature>
<reference evidence="5 6" key="1">
    <citation type="submission" date="2020-10" db="EMBL/GenBank/DDBJ databases">
        <title>Pygocentrus nattereri (red-bellied piranha) genome, fPygNat1, primary haplotype.</title>
        <authorList>
            <person name="Myers G."/>
            <person name="Meyer A."/>
            <person name="Karagic N."/>
            <person name="Pippel M."/>
            <person name="Winkler S."/>
            <person name="Tracey A."/>
            <person name="Wood J."/>
            <person name="Formenti G."/>
            <person name="Howe K."/>
            <person name="Fedrigo O."/>
            <person name="Jarvis E.D."/>
        </authorList>
    </citation>
    <scope>NUCLEOTIDE SEQUENCE [LARGE SCALE GENOMIC DNA]</scope>
</reference>
<feature type="compositionally biased region" description="Pro residues" evidence="4">
    <location>
        <begin position="883"/>
        <end position="920"/>
    </location>
</feature>
<feature type="repeat" description="WD" evidence="3">
    <location>
        <begin position="164"/>
        <end position="195"/>
    </location>
</feature>
<dbReference type="PROSITE" id="PS00678">
    <property type="entry name" value="WD_REPEATS_1"/>
    <property type="match status" value="1"/>
</dbReference>
<dbReference type="PROSITE" id="PS50082">
    <property type="entry name" value="WD_REPEATS_2"/>
    <property type="match status" value="4"/>
</dbReference>
<feature type="region of interest" description="Disordered" evidence="4">
    <location>
        <begin position="778"/>
        <end position="798"/>
    </location>
</feature>
<dbReference type="SUPFAM" id="SSF50978">
    <property type="entry name" value="WD40 repeat-like"/>
    <property type="match status" value="1"/>
</dbReference>
<dbReference type="PANTHER" id="PTHR45532:SF1">
    <property type="entry name" value="WD REPEAT-CONTAINING PROTEIN 97"/>
    <property type="match status" value="1"/>
</dbReference>
<feature type="repeat" description="WD" evidence="3">
    <location>
        <begin position="465"/>
        <end position="498"/>
    </location>
</feature>
<dbReference type="InterPro" id="IPR019775">
    <property type="entry name" value="WD40_repeat_CS"/>
</dbReference>
<evidence type="ECO:0000256" key="4">
    <source>
        <dbReference type="SAM" id="MobiDB-lite"/>
    </source>
</evidence>
<dbReference type="InterPro" id="IPR011047">
    <property type="entry name" value="Quinoprotein_ADH-like_sf"/>
</dbReference>
<evidence type="ECO:0000256" key="1">
    <source>
        <dbReference type="ARBA" id="ARBA00022574"/>
    </source>
</evidence>
<dbReference type="InterPro" id="IPR001680">
    <property type="entry name" value="WD40_rpt"/>
</dbReference>
<proteinExistence type="predicted"/>
<keyword evidence="2" id="KW-0677">Repeat</keyword>
<evidence type="ECO:0000256" key="3">
    <source>
        <dbReference type="PROSITE-ProRule" id="PRU00221"/>
    </source>
</evidence>
<dbReference type="PROSITE" id="PS50294">
    <property type="entry name" value="WD_REPEATS_REGION"/>
    <property type="match status" value="2"/>
</dbReference>
<reference evidence="5" key="3">
    <citation type="submission" date="2025-09" db="UniProtKB">
        <authorList>
            <consortium name="Ensembl"/>
        </authorList>
    </citation>
    <scope>IDENTIFICATION</scope>
</reference>
<feature type="repeat" description="WD" evidence="3">
    <location>
        <begin position="205"/>
        <end position="246"/>
    </location>
</feature>
<reference evidence="5" key="2">
    <citation type="submission" date="2025-08" db="UniProtKB">
        <authorList>
            <consortium name="Ensembl"/>
        </authorList>
    </citation>
    <scope>IDENTIFICATION</scope>
</reference>
<name>A0AAR2KS61_PYGNA</name>
<dbReference type="SUPFAM" id="SSF50998">
    <property type="entry name" value="Quinoprotein alcohol dehydrogenase-like"/>
    <property type="match status" value="1"/>
</dbReference>
<keyword evidence="6" id="KW-1185">Reference proteome</keyword>
<protein>
    <recommendedName>
        <fullName evidence="7">WD repeat domain 97</fullName>
    </recommendedName>
</protein>
<dbReference type="Gene3D" id="2.130.10.10">
    <property type="entry name" value="YVTN repeat-like/Quinoprotein amine dehydrogenase"/>
    <property type="match status" value="3"/>
</dbReference>
<evidence type="ECO:0000256" key="2">
    <source>
        <dbReference type="ARBA" id="ARBA00022737"/>
    </source>
</evidence>
<dbReference type="AlphaFoldDB" id="A0AAR2KS61"/>
<organism evidence="5 6">
    <name type="scientific">Pygocentrus nattereri</name>
    <name type="common">Red-bellied piranha</name>
    <dbReference type="NCBI Taxonomy" id="42514"/>
    <lineage>
        <taxon>Eukaryota</taxon>
        <taxon>Metazoa</taxon>
        <taxon>Chordata</taxon>
        <taxon>Craniata</taxon>
        <taxon>Vertebrata</taxon>
        <taxon>Euteleostomi</taxon>
        <taxon>Actinopterygii</taxon>
        <taxon>Neopterygii</taxon>
        <taxon>Teleostei</taxon>
        <taxon>Ostariophysi</taxon>
        <taxon>Characiformes</taxon>
        <taxon>Characoidei</taxon>
        <taxon>Pygocentrus</taxon>
    </lineage>
</organism>
<dbReference type="Pfam" id="PF00400">
    <property type="entry name" value="WD40"/>
    <property type="match status" value="3"/>
</dbReference>
<feature type="repeat" description="WD" evidence="3">
    <location>
        <begin position="558"/>
        <end position="590"/>
    </location>
</feature>
<evidence type="ECO:0000313" key="6">
    <source>
        <dbReference type="Proteomes" id="UP001501920"/>
    </source>
</evidence>